<dbReference type="InterPro" id="IPR058543">
    <property type="entry name" value="Beta-prop_RSE1/DDB1/CPSF1_2nd"/>
</dbReference>
<dbReference type="AlphaFoldDB" id="A0A1D8NH08"/>
<dbReference type="GO" id="GO:0003723">
    <property type="term" value="F:RNA binding"/>
    <property type="evidence" value="ECO:0007669"/>
    <property type="project" value="UniProtKB-KW"/>
</dbReference>
<accession>A0A1D8NH08</accession>
<proteinExistence type="inferred from homology"/>
<evidence type="ECO:0000256" key="3">
    <source>
        <dbReference type="ARBA" id="ARBA00022884"/>
    </source>
</evidence>
<gene>
    <name evidence="14" type="ORF">YALI1_E04790g</name>
</gene>
<dbReference type="Pfam" id="PF23726">
    <property type="entry name" value="Beta-prop_RSE1_2nd"/>
    <property type="match status" value="1"/>
</dbReference>
<dbReference type="GeneID" id="2912174"/>
<dbReference type="eggNOG" id="KOG1896">
    <property type="taxonomic scope" value="Eukaryota"/>
</dbReference>
<name>A0A1D8NH08_YARLL</name>
<evidence type="ECO:0000256" key="7">
    <source>
        <dbReference type="ARBA" id="ARBA00039187"/>
    </source>
</evidence>
<dbReference type="OMA" id="PMTKFKL"/>
<dbReference type="VEuPathDB" id="FungiDB:YALI0_E03982g"/>
<dbReference type="InterPro" id="IPR004871">
    <property type="entry name" value="RSE1/DDB1/CPSF1_C"/>
</dbReference>
<keyword evidence="3" id="KW-0694">RNA-binding</keyword>
<dbReference type="SMR" id="A0A1D8NH08"/>
<dbReference type="FunFam" id="2.130.10.10:FF:001516">
    <property type="entry name" value="Protein CFT1"/>
    <property type="match status" value="1"/>
</dbReference>
<dbReference type="Gene3D" id="2.130.10.10">
    <property type="entry name" value="YVTN repeat-like/Quinoprotein amine dehydrogenase"/>
    <property type="match status" value="3"/>
</dbReference>
<protein>
    <recommendedName>
        <fullName evidence="8">Protein CFT1</fullName>
    </recommendedName>
    <alternativeName>
        <fullName evidence="9">Cleavage factor two protein 1</fullName>
    </alternativeName>
    <alternativeName>
        <fullName evidence="7">Protein cft1</fullName>
    </alternativeName>
</protein>
<evidence type="ECO:0000256" key="2">
    <source>
        <dbReference type="ARBA" id="ARBA00022664"/>
    </source>
</evidence>
<evidence type="ECO:0000259" key="11">
    <source>
        <dbReference type="Pfam" id="PF03178"/>
    </source>
</evidence>
<evidence type="ECO:0000259" key="12">
    <source>
        <dbReference type="Pfam" id="PF10433"/>
    </source>
</evidence>
<dbReference type="KEGG" id="yli:2912174"/>
<evidence type="ECO:0000256" key="5">
    <source>
        <dbReference type="ARBA" id="ARBA00037232"/>
    </source>
</evidence>
<evidence type="ECO:0000256" key="9">
    <source>
        <dbReference type="ARBA" id="ARBA00041264"/>
    </source>
</evidence>
<evidence type="ECO:0000256" key="4">
    <source>
        <dbReference type="ARBA" id="ARBA00023242"/>
    </source>
</evidence>
<organism evidence="14 15">
    <name type="scientific">Yarrowia lipolytica</name>
    <name type="common">Candida lipolytica</name>
    <dbReference type="NCBI Taxonomy" id="4952"/>
    <lineage>
        <taxon>Eukaryota</taxon>
        <taxon>Fungi</taxon>
        <taxon>Dikarya</taxon>
        <taxon>Ascomycota</taxon>
        <taxon>Saccharomycotina</taxon>
        <taxon>Dipodascomycetes</taxon>
        <taxon>Dipodascales</taxon>
        <taxon>Dipodascales incertae sedis</taxon>
        <taxon>Yarrowia</taxon>
    </lineage>
</organism>
<keyword evidence="2" id="KW-0507">mRNA processing</keyword>
<dbReference type="InterPro" id="IPR018846">
    <property type="entry name" value="Beta-prop_RSE1/DDB1/CPSF1_1st"/>
</dbReference>
<evidence type="ECO:0000256" key="1">
    <source>
        <dbReference type="ARBA" id="ARBA00004123"/>
    </source>
</evidence>
<dbReference type="GO" id="GO:0006397">
    <property type="term" value="P:mRNA processing"/>
    <property type="evidence" value="ECO:0007669"/>
    <property type="project" value="UniProtKB-KW"/>
</dbReference>
<dbReference type="PANTHER" id="PTHR10644">
    <property type="entry name" value="DNA REPAIR/RNA PROCESSING CPSF FAMILY"/>
    <property type="match status" value="1"/>
</dbReference>
<evidence type="ECO:0000256" key="8">
    <source>
        <dbReference type="ARBA" id="ARBA00039443"/>
    </source>
</evidence>
<feature type="domain" description="RSE1/DDB1/CPSF1 first beta-propeller" evidence="12">
    <location>
        <begin position="12"/>
        <end position="392"/>
    </location>
</feature>
<evidence type="ECO:0000313" key="14">
    <source>
        <dbReference type="EMBL" id="AOW04922.1"/>
    </source>
</evidence>
<keyword evidence="4" id="KW-0539">Nucleus</keyword>
<comment type="function">
    <text evidence="5">RNA-binding component of the cleavage and polyadenylation factor (CPF) complex, which plays a key role in polyadenylation-dependent pre-mRNA 3'-end formation and cooperates with cleavage factors including the CFIA complex and NAB4/CFIB. Involved in poly(A) site recognition. May be involved in coupling transcription termination and mRNA 3'-end formation.</text>
</comment>
<feature type="compositionally biased region" description="Polar residues" evidence="10">
    <location>
        <begin position="416"/>
        <end position="425"/>
    </location>
</feature>
<dbReference type="VEuPathDB" id="FungiDB:YALI1_E04790g"/>
<dbReference type="GO" id="GO:0005634">
    <property type="term" value="C:nucleus"/>
    <property type="evidence" value="ECO:0007669"/>
    <property type="project" value="UniProtKB-SubCell"/>
</dbReference>
<dbReference type="Pfam" id="PF03178">
    <property type="entry name" value="CPSF_A"/>
    <property type="match status" value="1"/>
</dbReference>
<dbReference type="InterPro" id="IPR015943">
    <property type="entry name" value="WD40/YVTN_repeat-like_dom_sf"/>
</dbReference>
<comment type="subcellular location">
    <subcellularLocation>
        <location evidence="1">Nucleus</location>
    </subcellularLocation>
</comment>
<feature type="compositionally biased region" description="Acidic residues" evidence="10">
    <location>
        <begin position="395"/>
        <end position="412"/>
    </location>
</feature>
<sequence length="1269" mass="141198">MHIFKNLTEPTAVTHSLSCNFTGERNLVLVKGSQLLQIFRYKDDIPTKDEAPRLELITEYYLDGTVTGVTRIKTIDNYDLDSLYISVKHAKAVIVAWNASSFTIDTKSLHYYEKGLVESNFFEPECSSVAVSDEANSFYTCLLFQNDRMAFLPIIEKGLDDDEMPESGQVFDPSFIVKASRLDKRIENVMDICFLHEYRETTMGILFQPKRAWVGMKNILKDTVSYAIVSVDVHQKNSTVIGTLNGLPVDAQKVIPLPAPLGGSLIICANTILYIDSSASYTGVMVNNTHRQNSDLIVSRDQSTLDLRLEGAEVCFIQELGNTALLVTEDGQFFSLLFNKDGRRVASLELRPIEPDNFILSQPSSVAAGPDGTIFLGSRAGDSLLVKWYHGEPESQPEETLDDGNESDDDLYGGDTAQTEDTTNRPLKLRLADRMLGMGPMQSLALGKNRGSQGVEFVTTTGVGANSALAILTSALMPYKRKSLYKDMPGGQFWSVPVRFEEEGEVAKSRTYVVSSDSENSYLYYVDAAGVIEDVSLSTKKKKTKKHFVSNVTTIFSSSMLDSALLQVCLETVNIYDAKIGQPHKYSLPQGTTAVEARVLGNYVLVLLSDGQVKILEAVSINKRPFLKAAQVSIEPASESKAIGIYATDSSLTFGAPSKKRTRQGSPAQDSRPVVVVCYADGSLLLQGLNSDDRLILDASDLSGFIKEKDGQLYDAPLELVDIALSPLGDDHILRDYLVLLTPQQLVVYEPYHYNDKLRFRKIFLERTPTINSDRRLTQVPLINGKHTLGVTGETAYILVKTLHTSPRLIEFGETKGAVAFTSWDGKFAYLTQAGEVAECRFDPSFSLETNWPVKHVQLCGETISKVTYHETMDVYVIATHKTVPHVVRDEDDEVIESLTPDIMPATTYQGAIRIVNPYSWTVIDSYEFEMPAEAALCCESVKLSISDRKSQKREVVAVGTSILRGEDLAARGALYLFDVIEIVPEKERPETNRRLKKLVQDRVRGAFTAVCEVSGRLLAVQGQKLLVQALQDDLTLVPVAFLDMQTYVAVAKSLNSMLLLGDATRSVQFVGFSMDPYQMIPFARDLQRVLVTTCDFAIEGENLTFVVADLQKRLHILEYDPDDPQSYSGARLLRRSVFYSGKVIDSSAMVPINEDRFMVIGVCSDGSVTDVVPCPEDAYRRLYAIQTQITDKEAHVCGLHPRAYRYDPILPGTGNSPHRPILDGHTLIRFANLPRNKQNVYANRLGQRYQQLIWKDLELISDLFKKCI</sequence>
<evidence type="ECO:0000256" key="10">
    <source>
        <dbReference type="SAM" id="MobiDB-lite"/>
    </source>
</evidence>
<feature type="region of interest" description="Disordered" evidence="10">
    <location>
        <begin position="393"/>
        <end position="427"/>
    </location>
</feature>
<evidence type="ECO:0000259" key="13">
    <source>
        <dbReference type="Pfam" id="PF23726"/>
    </source>
</evidence>
<dbReference type="RefSeq" id="XP_503522.3">
    <property type="nucleotide sequence ID" value="XM_503522.3"/>
</dbReference>
<evidence type="ECO:0000256" key="6">
    <source>
        <dbReference type="ARBA" id="ARBA00038304"/>
    </source>
</evidence>
<dbReference type="Proteomes" id="UP000182444">
    <property type="component" value="Chromosome 1E"/>
</dbReference>
<comment type="similarity">
    <text evidence="6">Belongs to the CFT1 family.</text>
</comment>
<dbReference type="InterPro" id="IPR050358">
    <property type="entry name" value="RSE1/DDB1/CFT1"/>
</dbReference>
<dbReference type="Pfam" id="PF10433">
    <property type="entry name" value="Beta-prop_RSE1_1st"/>
    <property type="match status" value="1"/>
</dbReference>
<dbReference type="EMBL" id="CP017557">
    <property type="protein sequence ID" value="AOW04922.1"/>
    <property type="molecule type" value="Genomic_DNA"/>
</dbReference>
<evidence type="ECO:0000313" key="15">
    <source>
        <dbReference type="Proteomes" id="UP000182444"/>
    </source>
</evidence>
<feature type="domain" description="RSE1/DDB1/CPSF1 second beta-propeller" evidence="13">
    <location>
        <begin position="480"/>
        <end position="841"/>
    </location>
</feature>
<reference evidence="14 15" key="1">
    <citation type="journal article" date="2016" name="PLoS ONE">
        <title>Sequence Assembly of Yarrowia lipolytica Strain W29/CLIB89 Shows Transposable Element Diversity.</title>
        <authorList>
            <person name="Magnan C."/>
            <person name="Yu J."/>
            <person name="Chang I."/>
            <person name="Jahn E."/>
            <person name="Kanomata Y."/>
            <person name="Wu J."/>
            <person name="Zeller M."/>
            <person name="Oakes M."/>
            <person name="Baldi P."/>
            <person name="Sandmeyer S."/>
        </authorList>
    </citation>
    <scope>NUCLEOTIDE SEQUENCE [LARGE SCALE GENOMIC DNA]</scope>
    <source>
        <strain evidence="15">CLIB89(W29)</strain>
    </source>
</reference>
<feature type="domain" description="RSE1/DDB1/CPSF1 C-terminal" evidence="11">
    <location>
        <begin position="911"/>
        <end position="1232"/>
    </location>
</feature>